<dbReference type="InterPro" id="IPR005000">
    <property type="entry name" value="Aldolase/citrate-lyase_domain"/>
</dbReference>
<evidence type="ECO:0000259" key="4">
    <source>
        <dbReference type="Pfam" id="PF03328"/>
    </source>
</evidence>
<dbReference type="InterPro" id="IPR015813">
    <property type="entry name" value="Pyrv/PenolPyrv_kinase-like_dom"/>
</dbReference>
<dbReference type="Proteomes" id="UP001199469">
    <property type="component" value="Unassembled WGS sequence"/>
</dbReference>
<feature type="domain" description="HpcH/HpaI aldolase/citrate lyase" evidence="4">
    <location>
        <begin position="14"/>
        <end position="217"/>
    </location>
</feature>
<protein>
    <submittedName>
        <fullName evidence="5">CoA ester lyase</fullName>
    </submittedName>
</protein>
<comment type="cofactor">
    <cofactor evidence="1">
        <name>Mg(2+)</name>
        <dbReference type="ChEBI" id="CHEBI:18420"/>
    </cofactor>
</comment>
<dbReference type="Pfam" id="PF03328">
    <property type="entry name" value="HpcH_HpaI"/>
    <property type="match status" value="1"/>
</dbReference>
<name>A0ABS8PCR2_9PSEU</name>
<dbReference type="PIRSF" id="PIRSF015582">
    <property type="entry name" value="Cit_lyase_B"/>
    <property type="match status" value="1"/>
</dbReference>
<comment type="caution">
    <text evidence="5">The sequence shown here is derived from an EMBL/GenBank/DDBJ whole genome shotgun (WGS) entry which is preliminary data.</text>
</comment>
<keyword evidence="5" id="KW-0456">Lyase</keyword>
<dbReference type="RefSeq" id="WP_230737928.1">
    <property type="nucleotide sequence ID" value="NZ_JAJNDB010000005.1"/>
</dbReference>
<reference evidence="5 6" key="1">
    <citation type="submission" date="2021-11" db="EMBL/GenBank/DDBJ databases">
        <title>Draft genome sequence of Actinomycetospora sp. SF1 isolated from the rhizosphere soil.</title>
        <authorList>
            <person name="Duangmal K."/>
            <person name="Chantavorakit T."/>
        </authorList>
    </citation>
    <scope>NUCLEOTIDE SEQUENCE [LARGE SCALE GENOMIC DNA]</scope>
    <source>
        <strain evidence="5 6">TBRC 5722</strain>
    </source>
</reference>
<dbReference type="PANTHER" id="PTHR32308">
    <property type="entry name" value="LYASE BETA SUBUNIT, PUTATIVE (AFU_ORTHOLOGUE AFUA_4G13030)-RELATED"/>
    <property type="match status" value="1"/>
</dbReference>
<keyword evidence="6" id="KW-1185">Reference proteome</keyword>
<keyword evidence="3" id="KW-0460">Magnesium</keyword>
<dbReference type="SUPFAM" id="SSF51621">
    <property type="entry name" value="Phosphoenolpyruvate/pyruvate domain"/>
    <property type="match status" value="1"/>
</dbReference>
<accession>A0ABS8PCR2</accession>
<sequence length="275" mass="27637">MASLADQLSAASTFLFVPAARPDRFDKAVASGADVVVLDLEDAVAPEGKVGAREQVASWLGSGGAGGPCVVAVRVNGVGTPWHDDDVATARTHGVPVMLPKAESAACPPGLAAAGVPVVALIETAVGVQGAAEVARWPEVVRLAFGTVDFAAELGLDHSDRDALSYARSVLALASAAAGLVAPVDGVTVAVRDADRLTDDCRHALARGFTAKLCIHPSQVPAAAAALAPDAETVRWARAVVEAAAGGAVAVLDGALVDKPVVDRARSLLARAGQG</sequence>
<dbReference type="GO" id="GO:0016829">
    <property type="term" value="F:lyase activity"/>
    <property type="evidence" value="ECO:0007669"/>
    <property type="project" value="UniProtKB-KW"/>
</dbReference>
<evidence type="ECO:0000256" key="2">
    <source>
        <dbReference type="ARBA" id="ARBA00022723"/>
    </source>
</evidence>
<gene>
    <name evidence="5" type="ORF">LQ327_22115</name>
</gene>
<dbReference type="EMBL" id="JAJNDB010000005">
    <property type="protein sequence ID" value="MCD2196071.1"/>
    <property type="molecule type" value="Genomic_DNA"/>
</dbReference>
<evidence type="ECO:0000256" key="1">
    <source>
        <dbReference type="ARBA" id="ARBA00001946"/>
    </source>
</evidence>
<dbReference type="InterPro" id="IPR011206">
    <property type="entry name" value="Citrate_lyase_beta/mcl1/mcl2"/>
</dbReference>
<dbReference type="InterPro" id="IPR040442">
    <property type="entry name" value="Pyrv_kinase-like_dom_sf"/>
</dbReference>
<evidence type="ECO:0000313" key="5">
    <source>
        <dbReference type="EMBL" id="MCD2196071.1"/>
    </source>
</evidence>
<evidence type="ECO:0000313" key="6">
    <source>
        <dbReference type="Proteomes" id="UP001199469"/>
    </source>
</evidence>
<proteinExistence type="predicted"/>
<dbReference type="Gene3D" id="3.20.20.60">
    <property type="entry name" value="Phosphoenolpyruvate-binding domains"/>
    <property type="match status" value="1"/>
</dbReference>
<keyword evidence="2" id="KW-0479">Metal-binding</keyword>
<organism evidence="5 6">
    <name type="scientific">Actinomycetospora endophytica</name>
    <dbReference type="NCBI Taxonomy" id="2291215"/>
    <lineage>
        <taxon>Bacteria</taxon>
        <taxon>Bacillati</taxon>
        <taxon>Actinomycetota</taxon>
        <taxon>Actinomycetes</taxon>
        <taxon>Pseudonocardiales</taxon>
        <taxon>Pseudonocardiaceae</taxon>
        <taxon>Actinomycetospora</taxon>
    </lineage>
</organism>
<evidence type="ECO:0000256" key="3">
    <source>
        <dbReference type="ARBA" id="ARBA00022842"/>
    </source>
</evidence>
<dbReference type="PANTHER" id="PTHR32308:SF10">
    <property type="entry name" value="CITRATE LYASE SUBUNIT BETA"/>
    <property type="match status" value="1"/>
</dbReference>